<dbReference type="InterPro" id="IPR032812">
    <property type="entry name" value="SbsA_Ig"/>
</dbReference>
<evidence type="ECO:0000313" key="4">
    <source>
        <dbReference type="EMBL" id="MBO8460259.1"/>
    </source>
</evidence>
<reference evidence="4" key="1">
    <citation type="submission" date="2020-10" db="EMBL/GenBank/DDBJ databases">
        <authorList>
            <person name="Gilroy R."/>
        </authorList>
    </citation>
    <scope>NUCLEOTIDE SEQUENCE</scope>
    <source>
        <strain evidence="4">G3-3990</strain>
    </source>
</reference>
<sequence>MRKITFVVSIIVLFLCLIAPSCANRGQGPQGGPKDTIPPVVLHEMPANGSLNSKVKEIEVTFDELILAENTMENVIISPPQTKLPEIKSRGKKLVVVFNEDLIDSTTYTIDFGNSIVDNNEKNPLRGYTYAFSTGPTIDSLQISGYLLNAEDLNPVEGCLVGLHADLSDTAFTSKPFTRVTRTDSVGYFTIKNIKEGQYKIFALNDLSRDYIFQAGEGLAFCDSLITPYVKTETVADTIFNDSLFVDSIVHKNNILYGPDNILLFYFKENKIMRRLLKTERPEQHFFRIYFSAPADSLPHIEPIGEDWSKNVMVEYNNTKDTIVYWLKDSLTITTDTLNFAITYLKTDSLFELYSQTDTLSAVYRHPRIGKKAKQTEKQEQALSIKTNASSSFEIYNNLVLSSPTPIASVNDTMMHLYEVIDSTLNLLPLYYNAIDSTHKSFSIRHEWKPTGEYVFQMDSACMYDIYGKTHAAINAKLKIKSLEDYSNLIVKITPYDSTAIIQLLNPNDQIVRELQATEEGVKFENVKPGDYYLRMFYDSNHDGKWTTGNQQKKIQPEKVVYSAKKLTLRANWDFEELWNLKELPVLEQKPSELKASKGKK</sequence>
<evidence type="ECO:0000259" key="3">
    <source>
        <dbReference type="Pfam" id="PF13205"/>
    </source>
</evidence>
<proteinExistence type="predicted"/>
<dbReference type="AlphaFoldDB" id="A0A9D9HU05"/>
<comment type="caution">
    <text evidence="4">The sequence shown here is derived from an EMBL/GenBank/DDBJ whole genome shotgun (WGS) entry which is preliminary data.</text>
</comment>
<name>A0A9D9HU05_9BACT</name>
<dbReference type="Proteomes" id="UP000823641">
    <property type="component" value="Unassembled WGS sequence"/>
</dbReference>
<keyword evidence="1 2" id="KW-0732">Signal</keyword>
<reference evidence="4" key="2">
    <citation type="journal article" date="2021" name="PeerJ">
        <title>Extensive microbial diversity within the chicken gut microbiome revealed by metagenomics and culture.</title>
        <authorList>
            <person name="Gilroy R."/>
            <person name="Ravi A."/>
            <person name="Getino M."/>
            <person name="Pursley I."/>
            <person name="Horton D.L."/>
            <person name="Alikhan N.F."/>
            <person name="Baker D."/>
            <person name="Gharbi K."/>
            <person name="Hall N."/>
            <person name="Watson M."/>
            <person name="Adriaenssens E.M."/>
            <person name="Foster-Nyarko E."/>
            <person name="Jarju S."/>
            <person name="Secka A."/>
            <person name="Antonio M."/>
            <person name="Oren A."/>
            <person name="Chaudhuri R.R."/>
            <person name="La Ragione R."/>
            <person name="Hildebrand F."/>
            <person name="Pallen M.J."/>
        </authorList>
    </citation>
    <scope>NUCLEOTIDE SEQUENCE</scope>
    <source>
        <strain evidence="4">G3-3990</strain>
    </source>
</reference>
<gene>
    <name evidence="4" type="ORF">IAA73_08010</name>
</gene>
<feature type="chain" id="PRO_5038672113" evidence="2">
    <location>
        <begin position="24"/>
        <end position="601"/>
    </location>
</feature>
<evidence type="ECO:0000256" key="2">
    <source>
        <dbReference type="SAM" id="SignalP"/>
    </source>
</evidence>
<dbReference type="Pfam" id="PF13205">
    <property type="entry name" value="Big_5"/>
    <property type="match status" value="1"/>
</dbReference>
<evidence type="ECO:0000313" key="5">
    <source>
        <dbReference type="Proteomes" id="UP000823641"/>
    </source>
</evidence>
<evidence type="ECO:0000256" key="1">
    <source>
        <dbReference type="ARBA" id="ARBA00022729"/>
    </source>
</evidence>
<dbReference type="EMBL" id="JADIMG010000079">
    <property type="protein sequence ID" value="MBO8460259.1"/>
    <property type="molecule type" value="Genomic_DNA"/>
</dbReference>
<accession>A0A9D9HU05</accession>
<protein>
    <submittedName>
        <fullName evidence="4">Ig-like domain-containing protein</fullName>
    </submittedName>
</protein>
<organism evidence="4 5">
    <name type="scientific">Candidatus Gallipaludibacter merdavium</name>
    <dbReference type="NCBI Taxonomy" id="2840839"/>
    <lineage>
        <taxon>Bacteria</taxon>
        <taxon>Pseudomonadati</taxon>
        <taxon>Bacteroidota</taxon>
        <taxon>Bacteroidia</taxon>
        <taxon>Bacteroidales</taxon>
        <taxon>Candidatus Gallipaludibacter</taxon>
    </lineage>
</organism>
<feature type="domain" description="SbsA Ig-like" evidence="3">
    <location>
        <begin position="35"/>
        <end position="134"/>
    </location>
</feature>
<feature type="signal peptide" evidence="2">
    <location>
        <begin position="1"/>
        <end position="23"/>
    </location>
</feature>